<evidence type="ECO:0000313" key="3">
    <source>
        <dbReference type="EMBL" id="NLJ17716.1"/>
    </source>
</evidence>
<keyword evidence="1" id="KW-0238">DNA-binding</keyword>
<dbReference type="InterPro" id="IPR010095">
    <property type="entry name" value="Cas12f1-like_TNB"/>
</dbReference>
<evidence type="ECO:0000256" key="1">
    <source>
        <dbReference type="ARBA" id="ARBA00023125"/>
    </source>
</evidence>
<dbReference type="GO" id="GO:0003677">
    <property type="term" value="F:DNA binding"/>
    <property type="evidence" value="ECO:0007669"/>
    <property type="project" value="UniProtKB-KW"/>
</dbReference>
<proteinExistence type="predicted"/>
<comment type="caution">
    <text evidence="3">The sequence shown here is derived from an EMBL/GenBank/DDBJ whole genome shotgun (WGS) entry which is preliminary data.</text>
</comment>
<evidence type="ECO:0000259" key="2">
    <source>
        <dbReference type="Pfam" id="PF07282"/>
    </source>
</evidence>
<dbReference type="EMBL" id="JAAYSM010000080">
    <property type="protein sequence ID" value="NLJ17716.1"/>
    <property type="molecule type" value="Genomic_DNA"/>
</dbReference>
<protein>
    <submittedName>
        <fullName evidence="3">Transposase</fullName>
    </submittedName>
</protein>
<dbReference type="Proteomes" id="UP000541058">
    <property type="component" value="Unassembled WGS sequence"/>
</dbReference>
<dbReference type="Pfam" id="PF07282">
    <property type="entry name" value="Cas12f1-like_TNB"/>
    <property type="match status" value="1"/>
</dbReference>
<feature type="non-terminal residue" evidence="3">
    <location>
        <position position="1"/>
    </location>
</feature>
<sequence length="53" mass="6283">NRQQDKHLFTCQNCGYQSNDDRVAAINIKELGHRYLSSEKNLRFEKVVPIQNY</sequence>
<reference evidence="3 4" key="1">
    <citation type="journal article" date="2020" name="Biotechnol. Biofuels">
        <title>New insights from the biogas microbiome by comprehensive genome-resolved metagenomics of nearly 1600 species originating from multiple anaerobic digesters.</title>
        <authorList>
            <person name="Campanaro S."/>
            <person name="Treu L."/>
            <person name="Rodriguez-R L.M."/>
            <person name="Kovalovszki A."/>
            <person name="Ziels R.M."/>
            <person name="Maus I."/>
            <person name="Zhu X."/>
            <person name="Kougias P.G."/>
            <person name="Basile A."/>
            <person name="Luo G."/>
            <person name="Schluter A."/>
            <person name="Konstantinidis K.T."/>
            <person name="Angelidaki I."/>
        </authorList>
    </citation>
    <scope>NUCLEOTIDE SEQUENCE [LARGE SCALE GENOMIC DNA]</scope>
    <source>
        <strain evidence="3">AS23ysBPME_34</strain>
    </source>
</reference>
<organism evidence="3 4">
    <name type="scientific">Globicatella sulfidifaciens</name>
    <dbReference type="NCBI Taxonomy" id="136093"/>
    <lineage>
        <taxon>Bacteria</taxon>
        <taxon>Bacillati</taxon>
        <taxon>Bacillota</taxon>
        <taxon>Bacilli</taxon>
        <taxon>Lactobacillales</taxon>
        <taxon>Aerococcaceae</taxon>
        <taxon>Globicatella</taxon>
    </lineage>
</organism>
<evidence type="ECO:0000313" key="4">
    <source>
        <dbReference type="Proteomes" id="UP000541058"/>
    </source>
</evidence>
<feature type="domain" description="Cas12f1-like TNB" evidence="2">
    <location>
        <begin position="7"/>
        <end position="28"/>
    </location>
</feature>
<accession>A0A7X8C2C6</accession>
<dbReference type="AlphaFoldDB" id="A0A7X8C2C6"/>
<name>A0A7X8C2C6_9LACT</name>
<gene>
    <name evidence="3" type="ORF">GX355_02525</name>
</gene>